<evidence type="ECO:0000256" key="1">
    <source>
        <dbReference type="ARBA" id="ARBA00009083"/>
    </source>
</evidence>
<dbReference type="GO" id="GO:0006412">
    <property type="term" value="P:translation"/>
    <property type="evidence" value="ECO:0007669"/>
    <property type="project" value="InterPro"/>
</dbReference>
<dbReference type="AlphaFoldDB" id="A0A6H0XXD8"/>
<dbReference type="NCBIfam" id="NF006477">
    <property type="entry name" value="PRK08881.1"/>
    <property type="match status" value="1"/>
</dbReference>
<evidence type="ECO:0000313" key="5">
    <source>
        <dbReference type="Proteomes" id="UP000503462"/>
    </source>
</evidence>
<organism evidence="4 5">
    <name type="scientific">Peltaster fructicola</name>
    <dbReference type="NCBI Taxonomy" id="286661"/>
    <lineage>
        <taxon>Eukaryota</taxon>
        <taxon>Fungi</taxon>
        <taxon>Dikarya</taxon>
        <taxon>Ascomycota</taxon>
        <taxon>Pezizomycotina</taxon>
        <taxon>Dothideomycetes</taxon>
        <taxon>Dothideomycetes incertae sedis</taxon>
        <taxon>Peltaster</taxon>
    </lineage>
</organism>
<dbReference type="PANTHER" id="PTHR19836:SF19">
    <property type="entry name" value="SMALL RIBOSOMAL SUBUNIT PROTEIN US14M"/>
    <property type="match status" value="1"/>
</dbReference>
<proteinExistence type="inferred from homology"/>
<dbReference type="InterPro" id="IPR018271">
    <property type="entry name" value="Ribosomal_uS14_CS"/>
</dbReference>
<dbReference type="OrthoDB" id="413436at2759"/>
<dbReference type="FunFam" id="1.10.287.1480:FF:000001">
    <property type="entry name" value="30S ribosomal protein S14"/>
    <property type="match status" value="1"/>
</dbReference>
<keyword evidence="3" id="KW-0687">Ribonucleoprotein</keyword>
<dbReference type="SUPFAM" id="SSF57716">
    <property type="entry name" value="Glucocorticoid receptor-like (DNA-binding domain)"/>
    <property type="match status" value="1"/>
</dbReference>
<name>A0A6H0XXD8_9PEZI</name>
<evidence type="ECO:0000313" key="4">
    <source>
        <dbReference type="EMBL" id="QIW99320.1"/>
    </source>
</evidence>
<protein>
    <recommendedName>
        <fullName evidence="6">Ribosomal protein S14</fullName>
    </recommendedName>
</protein>
<evidence type="ECO:0008006" key="6">
    <source>
        <dbReference type="Google" id="ProtNLM"/>
    </source>
</evidence>
<gene>
    <name evidence="4" type="ORF">AMS68_004838</name>
</gene>
<keyword evidence="2" id="KW-0689">Ribosomal protein</keyword>
<sequence length="113" mass="13321">MSQFRPKKLDLGCFINSKIIRDHTKRKVFMQNEPERQALRYIIRNTSLPQRTRAQAQLQLTQMHCYTKRTQMKSRCIMGGKGRGILNDFRMSRYQFRMNALAGLLPGVKKASW</sequence>
<dbReference type="Proteomes" id="UP000503462">
    <property type="component" value="Chromosome 3"/>
</dbReference>
<comment type="similarity">
    <text evidence="1">Belongs to the universal ribosomal protein uS14 family.</text>
</comment>
<dbReference type="GO" id="GO:0003735">
    <property type="term" value="F:structural constituent of ribosome"/>
    <property type="evidence" value="ECO:0007669"/>
    <property type="project" value="InterPro"/>
</dbReference>
<dbReference type="Pfam" id="PF00253">
    <property type="entry name" value="Ribosomal_S14"/>
    <property type="match status" value="1"/>
</dbReference>
<dbReference type="InterPro" id="IPR001209">
    <property type="entry name" value="Ribosomal_uS14"/>
</dbReference>
<accession>A0A6H0XXD8</accession>
<reference evidence="4 5" key="1">
    <citation type="journal article" date="2016" name="Sci. Rep.">
        <title>Peltaster fructicola genome reveals evolution from an invasive phytopathogen to an ectophytic parasite.</title>
        <authorList>
            <person name="Xu C."/>
            <person name="Chen H."/>
            <person name="Gleason M.L."/>
            <person name="Xu J.R."/>
            <person name="Liu H."/>
            <person name="Zhang R."/>
            <person name="Sun G."/>
        </authorList>
    </citation>
    <scope>NUCLEOTIDE SEQUENCE [LARGE SCALE GENOMIC DNA]</scope>
    <source>
        <strain evidence="4 5">LNHT1506</strain>
    </source>
</reference>
<dbReference type="GO" id="GO:0005763">
    <property type="term" value="C:mitochondrial small ribosomal subunit"/>
    <property type="evidence" value="ECO:0007669"/>
    <property type="project" value="TreeGrafter"/>
</dbReference>
<evidence type="ECO:0000256" key="3">
    <source>
        <dbReference type="ARBA" id="ARBA00023274"/>
    </source>
</evidence>
<dbReference type="Gene3D" id="1.10.287.1480">
    <property type="match status" value="1"/>
</dbReference>
<dbReference type="PROSITE" id="PS00527">
    <property type="entry name" value="RIBOSOMAL_S14"/>
    <property type="match status" value="1"/>
</dbReference>
<keyword evidence="5" id="KW-1185">Reference proteome</keyword>
<evidence type="ECO:0000256" key="2">
    <source>
        <dbReference type="ARBA" id="ARBA00022980"/>
    </source>
</evidence>
<dbReference type="EMBL" id="CP051141">
    <property type="protein sequence ID" value="QIW99320.1"/>
    <property type="molecule type" value="Genomic_DNA"/>
</dbReference>
<dbReference type="PANTHER" id="PTHR19836">
    <property type="entry name" value="30S RIBOSOMAL PROTEIN S14"/>
    <property type="match status" value="1"/>
</dbReference>